<evidence type="ECO:0000256" key="2">
    <source>
        <dbReference type="ARBA" id="ARBA00002039"/>
    </source>
</evidence>
<dbReference type="EC" id="3.4.15.6" evidence="4"/>
<dbReference type="InterPro" id="IPR005320">
    <property type="entry name" value="Peptidase_S51"/>
</dbReference>
<dbReference type="Pfam" id="PF03575">
    <property type="entry name" value="Peptidase_S51"/>
    <property type="match status" value="1"/>
</dbReference>
<reference evidence="10 11" key="1">
    <citation type="submission" date="2011-05" db="EMBL/GenBank/DDBJ databases">
        <title>Complete sequence of chromosome 2 of Sphingobium chlorophenolicum L-1.</title>
        <authorList>
            <consortium name="US DOE Joint Genome Institute"/>
            <person name="Lucas S."/>
            <person name="Han J."/>
            <person name="Lapidus A."/>
            <person name="Cheng J.-F."/>
            <person name="Goodwin L."/>
            <person name="Pitluck S."/>
            <person name="Peters L."/>
            <person name="Daligault H."/>
            <person name="Han C."/>
            <person name="Tapia R."/>
            <person name="Land M."/>
            <person name="Hauser L."/>
            <person name="Kyrpides N."/>
            <person name="Ivanova N."/>
            <person name="Pagani I."/>
            <person name="Turner P."/>
            <person name="Copley S."/>
            <person name="Woyke T."/>
        </authorList>
    </citation>
    <scope>NUCLEOTIDE SEQUENCE [LARGE SCALE GENOMIC DNA]</scope>
    <source>
        <strain evidence="10 11">L-1</strain>
    </source>
</reference>
<dbReference type="InterPro" id="IPR029062">
    <property type="entry name" value="Class_I_gatase-like"/>
</dbReference>
<evidence type="ECO:0000256" key="5">
    <source>
        <dbReference type="ARBA" id="ARBA00015719"/>
    </source>
</evidence>
<evidence type="ECO:0000256" key="1">
    <source>
        <dbReference type="ARBA" id="ARBA00001092"/>
    </source>
</evidence>
<evidence type="ECO:0000313" key="11">
    <source>
        <dbReference type="Proteomes" id="UP000007150"/>
    </source>
</evidence>
<dbReference type="GO" id="GO:0004180">
    <property type="term" value="F:carboxypeptidase activity"/>
    <property type="evidence" value="ECO:0007669"/>
    <property type="project" value="UniProtKB-KW"/>
</dbReference>
<dbReference type="Proteomes" id="UP000007150">
    <property type="component" value="Chromosome 2"/>
</dbReference>
<comment type="function">
    <text evidence="2">Exopeptidase that catalyzes the hydrolytic cleavage of multi-L-arginyl-poly-L-aspartic acid (cyanophycin; a water-insoluble reserve polymer) into aspartate-arginine dipeptides.</text>
</comment>
<dbReference type="KEGG" id="sch:Sphch_3428"/>
<accession>F6F3K9</accession>
<dbReference type="AlphaFoldDB" id="F6F3K9"/>
<gene>
    <name evidence="10" type="ORF">Sphch_3428</name>
</gene>
<evidence type="ECO:0000256" key="8">
    <source>
        <dbReference type="ARBA" id="ARBA00022825"/>
    </source>
</evidence>
<name>F6F3K9_SPHCR</name>
<feature type="active site" description="Charge relay system" evidence="9">
    <location>
        <position position="170"/>
    </location>
</feature>
<comment type="similarity">
    <text evidence="3">Belongs to the peptidase S51 family.</text>
</comment>
<dbReference type="PIRSF" id="PIRSF032067">
    <property type="entry name" value="Cyanophycinase"/>
    <property type="match status" value="1"/>
</dbReference>
<feature type="active site" description="Charge relay system" evidence="9">
    <location>
        <position position="128"/>
    </location>
</feature>
<dbReference type="GO" id="GO:0008236">
    <property type="term" value="F:serine-type peptidase activity"/>
    <property type="evidence" value="ECO:0007669"/>
    <property type="project" value="UniProtKB-KW"/>
</dbReference>
<evidence type="ECO:0000256" key="4">
    <source>
        <dbReference type="ARBA" id="ARBA00013115"/>
    </source>
</evidence>
<dbReference type="SUPFAM" id="SSF52317">
    <property type="entry name" value="Class I glutamine amidotransferase-like"/>
    <property type="match status" value="1"/>
</dbReference>
<proteinExistence type="inferred from homology"/>
<keyword evidence="11" id="KW-1185">Reference proteome</keyword>
<evidence type="ECO:0000256" key="9">
    <source>
        <dbReference type="PIRSR" id="PIRSR032067-1"/>
    </source>
</evidence>
<dbReference type="HOGENOM" id="CLU_053928_0_0_5"/>
<feature type="active site" description="Charge relay system" evidence="9">
    <location>
        <position position="197"/>
    </location>
</feature>
<dbReference type="InterPro" id="IPR011811">
    <property type="entry name" value="Peptidase_S51_cyanophycinase"/>
</dbReference>
<sequence length="267" mass="28754">MVEEGGPLIIIGGREDKDGEKLILREVAERVKGGKLVVATVASHQPEGYFDAYRKAFGELGLDRLVELYVHERGETLGADAAALFEDASGIFFTGGDQLRISSQIGDTPVEKMVRRVHLEGGVVAGTSAGASVMSETMLVKGSSQESHRIGDLHMAPGLGLIRDVIIDQHFAERGRIGRLMGAVAQNPRVLGIGIDEDTAIIVEGHRFRVLGSGAVYIVDGSRVTHSNIAEASPERTLSMHDVRLHVLSQDDAFDLNRRCPVAARPD</sequence>
<dbReference type="STRING" id="690566.Sphch_3428"/>
<evidence type="ECO:0000256" key="6">
    <source>
        <dbReference type="ARBA" id="ARBA00022670"/>
    </source>
</evidence>
<keyword evidence="8" id="KW-0720">Serine protease</keyword>
<dbReference type="PANTHER" id="PTHR36175">
    <property type="entry name" value="CYANOPHYCINASE"/>
    <property type="match status" value="1"/>
</dbReference>
<organism evidence="10 11">
    <name type="scientific">Sphingobium chlorophenolicum L-1</name>
    <dbReference type="NCBI Taxonomy" id="690566"/>
    <lineage>
        <taxon>Bacteria</taxon>
        <taxon>Pseudomonadati</taxon>
        <taxon>Pseudomonadota</taxon>
        <taxon>Alphaproteobacteria</taxon>
        <taxon>Sphingomonadales</taxon>
        <taxon>Sphingomonadaceae</taxon>
        <taxon>Sphingobium</taxon>
    </lineage>
</organism>
<dbReference type="MEROPS" id="S51.003"/>
<dbReference type="GO" id="GO:0006508">
    <property type="term" value="P:proteolysis"/>
    <property type="evidence" value="ECO:0007669"/>
    <property type="project" value="UniProtKB-KW"/>
</dbReference>
<dbReference type="EMBL" id="CP002799">
    <property type="protein sequence ID" value="AEG51021.1"/>
    <property type="molecule type" value="Genomic_DNA"/>
</dbReference>
<dbReference type="GO" id="GO:0008241">
    <property type="term" value="F:peptidyl-dipeptidase activity"/>
    <property type="evidence" value="ECO:0007669"/>
    <property type="project" value="UniProtKB-EC"/>
</dbReference>
<dbReference type="NCBIfam" id="TIGR02069">
    <property type="entry name" value="cyanophycinase"/>
    <property type="match status" value="1"/>
</dbReference>
<evidence type="ECO:0000256" key="7">
    <source>
        <dbReference type="ARBA" id="ARBA00022801"/>
    </source>
</evidence>
<keyword evidence="10" id="KW-0121">Carboxypeptidase</keyword>
<keyword evidence="6" id="KW-0645">Protease</keyword>
<protein>
    <recommendedName>
        <fullName evidence="5">Cyanophycinase</fullName>
        <ecNumber evidence="4">3.4.15.6</ecNumber>
    </recommendedName>
</protein>
<dbReference type="RefSeq" id="WP_013849251.1">
    <property type="nucleotide sequence ID" value="NC_015594.1"/>
</dbReference>
<dbReference type="PANTHER" id="PTHR36175:SF1">
    <property type="entry name" value="CYANOPHYCINASE"/>
    <property type="match status" value="1"/>
</dbReference>
<dbReference type="Gene3D" id="3.40.50.880">
    <property type="match status" value="1"/>
</dbReference>
<dbReference type="CDD" id="cd03145">
    <property type="entry name" value="GAT1_cyanophycinase"/>
    <property type="match status" value="1"/>
</dbReference>
<evidence type="ECO:0000313" key="10">
    <source>
        <dbReference type="EMBL" id="AEG51021.1"/>
    </source>
</evidence>
<keyword evidence="7 10" id="KW-0378">Hydrolase</keyword>
<comment type="catalytic activity">
    <reaction evidence="1">
        <text>[L-4-(L-arginin-2-N-yl)aspartate](n) + H2O = [L-4-(L-arginin-2-N-yl)aspartate](n-1) + L-4-(L-arginin-2-N-yl)aspartate</text>
        <dbReference type="Rhea" id="RHEA:12845"/>
        <dbReference type="Rhea" id="RHEA-COMP:13728"/>
        <dbReference type="Rhea" id="RHEA-COMP:13734"/>
        <dbReference type="ChEBI" id="CHEBI:15377"/>
        <dbReference type="ChEBI" id="CHEBI:137986"/>
        <dbReference type="ChEBI" id="CHEBI:137991"/>
        <dbReference type="EC" id="3.4.15.6"/>
    </reaction>
</comment>
<evidence type="ECO:0000256" key="3">
    <source>
        <dbReference type="ARBA" id="ARBA00006534"/>
    </source>
</evidence>